<evidence type="ECO:0000256" key="4">
    <source>
        <dbReference type="ARBA" id="ARBA00023136"/>
    </source>
</evidence>
<keyword evidence="9" id="KW-1185">Reference proteome</keyword>
<dbReference type="CDD" id="cd01949">
    <property type="entry name" value="GGDEF"/>
    <property type="match status" value="1"/>
</dbReference>
<evidence type="ECO:0000313" key="8">
    <source>
        <dbReference type="EMBL" id="CVK19309.1"/>
    </source>
</evidence>
<dbReference type="GO" id="GO:0052621">
    <property type="term" value="F:diguanylate cyclase activity"/>
    <property type="evidence" value="ECO:0007669"/>
    <property type="project" value="UniProtKB-EC"/>
</dbReference>
<comment type="caution">
    <text evidence="8">The sequence shown here is derived from an EMBL/GenBank/DDBJ whole genome shotgun (WGS) entry which is preliminary data.</text>
</comment>
<dbReference type="SUPFAM" id="SSF55073">
    <property type="entry name" value="Nucleotide cyclase"/>
    <property type="match status" value="1"/>
</dbReference>
<keyword evidence="8" id="KW-0548">Nucleotidyltransferase</keyword>
<dbReference type="RefSeq" id="WP_083945619.1">
    <property type="nucleotide sequence ID" value="NZ_CP146991.1"/>
</dbReference>
<dbReference type="Gene3D" id="3.30.450.350">
    <property type="entry name" value="CHASE domain"/>
    <property type="match status" value="1"/>
</dbReference>
<evidence type="ECO:0000313" key="9">
    <source>
        <dbReference type="Proteomes" id="UP000245702"/>
    </source>
</evidence>
<dbReference type="PANTHER" id="PTHR45138:SF9">
    <property type="entry name" value="DIGUANYLATE CYCLASE DGCM-RELATED"/>
    <property type="match status" value="1"/>
</dbReference>
<evidence type="ECO:0000259" key="6">
    <source>
        <dbReference type="PROSITE" id="PS50839"/>
    </source>
</evidence>
<sequence length="458" mass="51640">MNNTWKLKKISKRIVLMFFLTVTLCSTIIIISVNNRYSADKILMDQLIQEKSNQVNTVITRLLYKTETLSALVVQADGNTQNFDKVAAIIFDSPALVNVLLAPDGIVRDVYPQKGNEGVIGYNLFGEGEGNIEATMAKESGNLVFGGPFNLMQGGQALVGRLPVYLDEPDGNKRFWGLVSVTLGYPQLLDEVRLSEFESAGFLYEIWRISADTNDKQIIAKSAGSIGEHIHYIEKYVPILNAQWYFRIAPARQWYDYPEIWLMIIAGISISFLVALTSQQNVELKLMGTELENMSRIDAVTQVYNRRYFMDIAAIQAQRSMRLKNSCFIVMMDIDYFKKVNDTYGHTAGDKVLETVAQRMKHLTRPYDLIGRYGGEEFIMLISDLDKQALLNVVERIRLSISENPMEIEGNYINISASFGVADVTTLNDLDNGIKLADSALYTAKESGRNAVIFYKDE</sequence>
<dbReference type="PROSITE" id="PS50839">
    <property type="entry name" value="CHASE"/>
    <property type="match status" value="1"/>
</dbReference>
<dbReference type="SMART" id="SM01079">
    <property type="entry name" value="CHASE"/>
    <property type="match status" value="1"/>
</dbReference>
<feature type="domain" description="CHASE" evidence="6">
    <location>
        <begin position="103"/>
        <end position="197"/>
    </location>
</feature>
<dbReference type="Pfam" id="PF03924">
    <property type="entry name" value="CHASE"/>
    <property type="match status" value="1"/>
</dbReference>
<evidence type="ECO:0000256" key="1">
    <source>
        <dbReference type="ARBA" id="ARBA00004370"/>
    </source>
</evidence>
<dbReference type="InterPro" id="IPR050469">
    <property type="entry name" value="Diguanylate_Cyclase"/>
</dbReference>
<dbReference type="EMBL" id="FCOW01000009">
    <property type="protein sequence ID" value="CVK19309.1"/>
    <property type="molecule type" value="Genomic_DNA"/>
</dbReference>
<dbReference type="SMART" id="SM00267">
    <property type="entry name" value="GGDEF"/>
    <property type="match status" value="1"/>
</dbReference>
<dbReference type="InterPro" id="IPR006189">
    <property type="entry name" value="CHASE_dom"/>
</dbReference>
<dbReference type="InterPro" id="IPR043128">
    <property type="entry name" value="Rev_trsase/Diguanyl_cyclase"/>
</dbReference>
<dbReference type="Proteomes" id="UP000245702">
    <property type="component" value="Unassembled WGS sequence"/>
</dbReference>
<keyword evidence="2 5" id="KW-0812">Transmembrane</keyword>
<reference evidence="8 9" key="1">
    <citation type="submission" date="2016-01" db="EMBL/GenBank/DDBJ databases">
        <authorList>
            <person name="Brown R."/>
        </authorList>
    </citation>
    <scope>NUCLEOTIDE SEQUENCE [LARGE SCALE GENOMIC DNA]</scope>
    <source>
        <strain evidence="8">Sporomusa sphaeroides DSM 2875</strain>
    </source>
</reference>
<feature type="domain" description="GGDEF" evidence="7">
    <location>
        <begin position="325"/>
        <end position="457"/>
    </location>
</feature>
<dbReference type="PROSITE" id="PS50887">
    <property type="entry name" value="GGDEF"/>
    <property type="match status" value="1"/>
</dbReference>
<name>A0ABP2C7F2_9FIRM</name>
<dbReference type="InterPro" id="IPR042240">
    <property type="entry name" value="CHASE_sf"/>
</dbReference>
<comment type="subcellular location">
    <subcellularLocation>
        <location evidence="1">Membrane</location>
    </subcellularLocation>
</comment>
<dbReference type="InterPro" id="IPR000160">
    <property type="entry name" value="GGDEF_dom"/>
</dbReference>
<evidence type="ECO:0000256" key="3">
    <source>
        <dbReference type="ARBA" id="ARBA00022989"/>
    </source>
</evidence>
<proteinExistence type="predicted"/>
<protein>
    <submittedName>
        <fullName evidence="8">Diguanylate cyclase YcdT</fullName>
        <ecNumber evidence="8">2.7.7.65</ecNumber>
    </submittedName>
</protein>
<evidence type="ECO:0000256" key="5">
    <source>
        <dbReference type="SAM" id="Phobius"/>
    </source>
</evidence>
<feature type="transmembrane region" description="Helical" evidence="5">
    <location>
        <begin position="14"/>
        <end position="33"/>
    </location>
</feature>
<dbReference type="NCBIfam" id="TIGR00254">
    <property type="entry name" value="GGDEF"/>
    <property type="match status" value="1"/>
</dbReference>
<dbReference type="EC" id="2.7.7.65" evidence="8"/>
<evidence type="ECO:0000256" key="2">
    <source>
        <dbReference type="ARBA" id="ARBA00022692"/>
    </source>
</evidence>
<dbReference type="InterPro" id="IPR029787">
    <property type="entry name" value="Nucleotide_cyclase"/>
</dbReference>
<keyword evidence="4 5" id="KW-0472">Membrane</keyword>
<evidence type="ECO:0000259" key="7">
    <source>
        <dbReference type="PROSITE" id="PS50887"/>
    </source>
</evidence>
<accession>A0ABP2C7F2</accession>
<organism evidence="8 9">
    <name type="scientific">Sporomusa sphaeroides DSM 2875</name>
    <dbReference type="NCBI Taxonomy" id="1337886"/>
    <lineage>
        <taxon>Bacteria</taxon>
        <taxon>Bacillati</taxon>
        <taxon>Bacillota</taxon>
        <taxon>Negativicutes</taxon>
        <taxon>Selenomonadales</taxon>
        <taxon>Sporomusaceae</taxon>
        <taxon>Sporomusa</taxon>
    </lineage>
</organism>
<dbReference type="Pfam" id="PF00990">
    <property type="entry name" value="GGDEF"/>
    <property type="match status" value="1"/>
</dbReference>
<gene>
    <name evidence="8" type="primary">ycdT</name>
    <name evidence="8" type="ORF">SSPH_01960</name>
</gene>
<keyword evidence="8" id="KW-0808">Transferase</keyword>
<dbReference type="Gene3D" id="3.30.70.270">
    <property type="match status" value="1"/>
</dbReference>
<keyword evidence="3 5" id="KW-1133">Transmembrane helix</keyword>
<dbReference type="PANTHER" id="PTHR45138">
    <property type="entry name" value="REGULATORY COMPONENTS OF SENSORY TRANSDUCTION SYSTEM"/>
    <property type="match status" value="1"/>
</dbReference>